<evidence type="ECO:0000313" key="4">
    <source>
        <dbReference type="Proteomes" id="UP000199045"/>
    </source>
</evidence>
<dbReference type="OrthoDB" id="214253at2"/>
<dbReference type="EMBL" id="FNBN01000004">
    <property type="protein sequence ID" value="SDG41735.1"/>
    <property type="molecule type" value="Genomic_DNA"/>
</dbReference>
<dbReference type="Proteomes" id="UP000199045">
    <property type="component" value="Unassembled WGS sequence"/>
</dbReference>
<proteinExistence type="predicted"/>
<dbReference type="GO" id="GO:0016491">
    <property type="term" value="F:oxidoreductase activity"/>
    <property type="evidence" value="ECO:0007669"/>
    <property type="project" value="UniProtKB-KW"/>
</dbReference>
<organism evidence="3 4">
    <name type="scientific">Chitinophaga filiformis</name>
    <name type="common">Myxococcus filiformis</name>
    <name type="synonym">Flexibacter filiformis</name>
    <dbReference type="NCBI Taxonomy" id="104663"/>
    <lineage>
        <taxon>Bacteria</taxon>
        <taxon>Pseudomonadati</taxon>
        <taxon>Bacteroidota</taxon>
        <taxon>Chitinophagia</taxon>
        <taxon>Chitinophagales</taxon>
        <taxon>Chitinophagaceae</taxon>
        <taxon>Chitinophaga</taxon>
    </lineage>
</organism>
<evidence type="ECO:0000259" key="2">
    <source>
        <dbReference type="Pfam" id="PF01266"/>
    </source>
</evidence>
<dbReference type="PANTHER" id="PTHR13847">
    <property type="entry name" value="SARCOSINE DEHYDROGENASE-RELATED"/>
    <property type="match status" value="1"/>
</dbReference>
<dbReference type="Gene3D" id="3.30.9.10">
    <property type="entry name" value="D-Amino Acid Oxidase, subunit A, domain 2"/>
    <property type="match status" value="1"/>
</dbReference>
<name>A0A1G7U2A5_CHIFI</name>
<keyword evidence="1" id="KW-0560">Oxidoreductase</keyword>
<reference evidence="3 4" key="1">
    <citation type="submission" date="2016-10" db="EMBL/GenBank/DDBJ databases">
        <authorList>
            <person name="de Groot N.N."/>
        </authorList>
    </citation>
    <scope>NUCLEOTIDE SEQUENCE [LARGE SCALE GENOMIC DNA]</scope>
    <source>
        <strain evidence="3 4">DSM 527</strain>
    </source>
</reference>
<dbReference type="AlphaFoldDB" id="A0A1G7U2A5"/>
<dbReference type="STRING" id="104663.SAMN04488121_104188"/>
<dbReference type="Gene3D" id="3.50.50.60">
    <property type="entry name" value="FAD/NAD(P)-binding domain"/>
    <property type="match status" value="1"/>
</dbReference>
<dbReference type="PANTHER" id="PTHR13847:SF289">
    <property type="entry name" value="GLYCINE OXIDASE"/>
    <property type="match status" value="1"/>
</dbReference>
<protein>
    <submittedName>
        <fullName evidence="3">Glycine/D-amino acid oxidase</fullName>
    </submittedName>
</protein>
<dbReference type="InterPro" id="IPR006076">
    <property type="entry name" value="FAD-dep_OxRdtase"/>
</dbReference>
<sequence length="351" mass="39012">MKVDFLIIGQGIAGTVLSYTLMQAGQSVLVMDEYKPNSASRIAAGVINPVSGRRFTVAWQYDQIYPVAVQVYQGLEQLLGVPVFKPRDIYNVLPSEQLKGAFVARTTGLSYMEDPSEEKVSAYGQWLDQPHGAAIVKGATVLLHNLLPAWRNYLKSHNSLREERLELSGLDIGPEGVRYADISARYLIFCEGAAIVNNPWFNYIPFLLNKGEVLQVQIPGFSTPDIVKRSVSLVPQGPDTYWVGATFAWDYPDEAPTEEKREVLEKGLQQLLKVPYQVLDQLAAVRPSGTDRRPIMGLHPQYPSLGIFNGLGTKGTSLAPAMAAEFVAHVLRNEPLQADTDIKRFFNRYRG</sequence>
<dbReference type="RefSeq" id="WP_089834371.1">
    <property type="nucleotide sequence ID" value="NZ_FNBN01000004.1"/>
</dbReference>
<feature type="domain" description="FAD dependent oxidoreductase" evidence="2">
    <location>
        <begin position="4"/>
        <end position="326"/>
    </location>
</feature>
<dbReference type="GO" id="GO:0005737">
    <property type="term" value="C:cytoplasm"/>
    <property type="evidence" value="ECO:0007669"/>
    <property type="project" value="TreeGrafter"/>
</dbReference>
<evidence type="ECO:0000313" key="3">
    <source>
        <dbReference type="EMBL" id="SDG41735.1"/>
    </source>
</evidence>
<dbReference type="SUPFAM" id="SSF51971">
    <property type="entry name" value="Nucleotide-binding domain"/>
    <property type="match status" value="1"/>
</dbReference>
<dbReference type="InterPro" id="IPR036188">
    <property type="entry name" value="FAD/NAD-bd_sf"/>
</dbReference>
<accession>A0A1G7U2A5</accession>
<gene>
    <name evidence="3" type="ORF">SAMN04488121_104188</name>
</gene>
<dbReference type="Pfam" id="PF01266">
    <property type="entry name" value="DAO"/>
    <property type="match status" value="1"/>
</dbReference>
<evidence type="ECO:0000256" key="1">
    <source>
        <dbReference type="ARBA" id="ARBA00023002"/>
    </source>
</evidence>